<evidence type="ECO:0000313" key="5">
    <source>
        <dbReference type="Proteomes" id="UP000236333"/>
    </source>
</evidence>
<feature type="compositionally biased region" description="Polar residues" evidence="1">
    <location>
        <begin position="39"/>
        <end position="51"/>
    </location>
</feature>
<accession>A0A2J7ZWP2</accession>
<feature type="region of interest" description="Disordered" evidence="1">
    <location>
        <begin position="37"/>
        <end position="72"/>
    </location>
</feature>
<keyword evidence="2" id="KW-0732">Signal</keyword>
<dbReference type="AlphaFoldDB" id="A0A2J7ZWP2"/>
<dbReference type="EMBL" id="PGGS01000366">
    <property type="protein sequence ID" value="PNH04697.1"/>
    <property type="molecule type" value="Genomic_DNA"/>
</dbReference>
<dbReference type="EMBL" id="PGGS01000366">
    <property type="protein sequence ID" value="PNH04702.1"/>
    <property type="molecule type" value="Genomic_DNA"/>
</dbReference>
<dbReference type="Proteomes" id="UP000236333">
    <property type="component" value="Unassembled WGS sequence"/>
</dbReference>
<name>A0A2J7ZWP2_9CHLO</name>
<feature type="chain" id="PRO_5015082404" evidence="2">
    <location>
        <begin position="25"/>
        <end position="72"/>
    </location>
</feature>
<proteinExistence type="predicted"/>
<keyword evidence="5" id="KW-1185">Reference proteome</keyword>
<feature type="signal peptide" evidence="2">
    <location>
        <begin position="1"/>
        <end position="24"/>
    </location>
</feature>
<evidence type="ECO:0000313" key="3">
    <source>
        <dbReference type="EMBL" id="PNH04697.1"/>
    </source>
</evidence>
<evidence type="ECO:0000313" key="4">
    <source>
        <dbReference type="EMBL" id="PNH04702.1"/>
    </source>
</evidence>
<sequence>MDRRAAALLLVAGLALCAVPACFGDSTIDMTASPKVDNGVSSGHATATDATSLHRYNLGSSQKRARTSLPPP</sequence>
<evidence type="ECO:0000256" key="1">
    <source>
        <dbReference type="SAM" id="MobiDB-lite"/>
    </source>
</evidence>
<organism evidence="3 5">
    <name type="scientific">Tetrabaena socialis</name>
    <dbReference type="NCBI Taxonomy" id="47790"/>
    <lineage>
        <taxon>Eukaryota</taxon>
        <taxon>Viridiplantae</taxon>
        <taxon>Chlorophyta</taxon>
        <taxon>core chlorophytes</taxon>
        <taxon>Chlorophyceae</taxon>
        <taxon>CS clade</taxon>
        <taxon>Chlamydomonadales</taxon>
        <taxon>Tetrabaenaceae</taxon>
        <taxon>Tetrabaena</taxon>
    </lineage>
</organism>
<reference evidence="3 5" key="1">
    <citation type="journal article" date="2017" name="Mol. Biol. Evol.">
        <title>The 4-celled Tetrabaena socialis nuclear genome reveals the essential components for genetic control of cell number at the origin of multicellularity in the volvocine lineage.</title>
        <authorList>
            <person name="Featherston J."/>
            <person name="Arakaki Y."/>
            <person name="Hanschen E.R."/>
            <person name="Ferris P.J."/>
            <person name="Michod R.E."/>
            <person name="Olson B.J.S.C."/>
            <person name="Nozaki H."/>
            <person name="Durand P.M."/>
        </authorList>
    </citation>
    <scope>NUCLEOTIDE SEQUENCE [LARGE SCALE GENOMIC DNA]</scope>
    <source>
        <strain evidence="3 5">NIES-571</strain>
    </source>
</reference>
<protein>
    <submittedName>
        <fullName evidence="3">Uncharacterized protein</fullName>
    </submittedName>
</protein>
<comment type="caution">
    <text evidence="3">The sequence shown here is derived from an EMBL/GenBank/DDBJ whole genome shotgun (WGS) entry which is preliminary data.</text>
</comment>
<evidence type="ECO:0000256" key="2">
    <source>
        <dbReference type="SAM" id="SignalP"/>
    </source>
</evidence>
<gene>
    <name evidence="4" type="ORF">TSOC_009107</name>
    <name evidence="3" type="ORF">TSOC_009108</name>
</gene>